<dbReference type="EMBL" id="VDEP01000037">
    <property type="protein sequence ID" value="KAA1135803.1"/>
    <property type="molecule type" value="Genomic_DNA"/>
</dbReference>
<dbReference type="PANTHER" id="PTHR33324">
    <property type="entry name" value="EXPRESSED PROTEIN"/>
    <property type="match status" value="1"/>
</dbReference>
<evidence type="ECO:0000313" key="2">
    <source>
        <dbReference type="Proteomes" id="UP000325313"/>
    </source>
</evidence>
<evidence type="ECO:0000313" key="1">
    <source>
        <dbReference type="EMBL" id="KAA1135803.1"/>
    </source>
</evidence>
<accession>A0A5B0SEZ7</accession>
<reference evidence="1 2" key="1">
    <citation type="submission" date="2019-05" db="EMBL/GenBank/DDBJ databases">
        <title>Emergence of the Ug99 lineage of the wheat stem rust pathogen through somatic hybridization.</title>
        <authorList>
            <person name="Li F."/>
            <person name="Upadhyaya N.M."/>
            <person name="Sperschneider J."/>
            <person name="Matny O."/>
            <person name="Nguyen-Phuc H."/>
            <person name="Mago R."/>
            <person name="Raley C."/>
            <person name="Miller M.E."/>
            <person name="Silverstein K.A.T."/>
            <person name="Henningsen E."/>
            <person name="Hirsch C.D."/>
            <person name="Visser B."/>
            <person name="Pretorius Z.A."/>
            <person name="Steffenson B.J."/>
            <person name="Schwessinger B."/>
            <person name="Dodds P.N."/>
            <person name="Figueroa M."/>
        </authorList>
    </citation>
    <scope>NUCLEOTIDE SEQUENCE [LARGE SCALE GENOMIC DNA]</scope>
    <source>
        <strain evidence="1 2">Ug99</strain>
    </source>
</reference>
<name>A0A5B0SEZ7_PUCGR</name>
<dbReference type="Proteomes" id="UP000325313">
    <property type="component" value="Unassembled WGS sequence"/>
</dbReference>
<gene>
    <name evidence="1" type="ORF">PGTUg99_025998</name>
</gene>
<dbReference type="PANTHER" id="PTHR33324:SF2">
    <property type="entry name" value="MYB_SANT-LIKE DNA-BINDING DOMAIN-CONTAINING PROTEIN"/>
    <property type="match status" value="1"/>
</dbReference>
<protein>
    <submittedName>
        <fullName evidence="1">Uncharacterized protein</fullName>
    </submittedName>
</protein>
<comment type="caution">
    <text evidence="1">The sequence shown here is derived from an EMBL/GenBank/DDBJ whole genome shotgun (WGS) entry which is preliminary data.</text>
</comment>
<organism evidence="1 2">
    <name type="scientific">Puccinia graminis f. sp. tritici</name>
    <dbReference type="NCBI Taxonomy" id="56615"/>
    <lineage>
        <taxon>Eukaryota</taxon>
        <taxon>Fungi</taxon>
        <taxon>Dikarya</taxon>
        <taxon>Basidiomycota</taxon>
        <taxon>Pucciniomycotina</taxon>
        <taxon>Pucciniomycetes</taxon>
        <taxon>Pucciniales</taxon>
        <taxon>Pucciniaceae</taxon>
        <taxon>Puccinia</taxon>
    </lineage>
</organism>
<proteinExistence type="predicted"/>
<dbReference type="AlphaFoldDB" id="A0A5B0SEZ7"/>
<sequence>MSETLGKIYLFPNGDPESMITPPFSPSPFMWNHMSAQSTTGVLLPWDTAGVNSGPSTITTLLQWLSRNNNYDQWCLGPIKRAICDEIVMQMNHHTGVLVFFGGIAVELDLKL</sequence>